<dbReference type="GO" id="GO:0005829">
    <property type="term" value="C:cytosol"/>
    <property type="evidence" value="ECO:0007669"/>
    <property type="project" value="TreeGrafter"/>
</dbReference>
<evidence type="ECO:0000256" key="5">
    <source>
        <dbReference type="ARBA" id="ARBA00012518"/>
    </source>
</evidence>
<keyword evidence="9" id="KW-0274">FAD</keyword>
<evidence type="ECO:0000256" key="14">
    <source>
        <dbReference type="ARBA" id="ARBA00023306"/>
    </source>
</evidence>
<dbReference type="Gene3D" id="3.90.78.10">
    <property type="entry name" value="UDP-N-acetylenolpyruvoylglucosamine reductase, C-terminal domain"/>
    <property type="match status" value="1"/>
</dbReference>
<keyword evidence="14" id="KW-0131">Cell cycle</keyword>
<dbReference type="GO" id="GO:0071949">
    <property type="term" value="F:FAD binding"/>
    <property type="evidence" value="ECO:0007669"/>
    <property type="project" value="InterPro"/>
</dbReference>
<dbReference type="InterPro" id="IPR016167">
    <property type="entry name" value="FAD-bd_PCMH_sub1"/>
</dbReference>
<evidence type="ECO:0000256" key="15">
    <source>
        <dbReference type="ARBA" id="ARBA00023316"/>
    </source>
</evidence>
<keyword evidence="12" id="KW-0573">Peptidoglycan synthesis</keyword>
<dbReference type="PANTHER" id="PTHR21071">
    <property type="entry name" value="UDP-N-ACETYLENOLPYRUVOYLGLUCOSAMINE REDUCTASE"/>
    <property type="match status" value="1"/>
</dbReference>
<dbReference type="HAMAP" id="MF_00037">
    <property type="entry name" value="MurB"/>
    <property type="match status" value="1"/>
</dbReference>
<protein>
    <recommendedName>
        <fullName evidence="5">UDP-N-acetylmuramate dehydrogenase</fullName>
        <ecNumber evidence="5">1.3.1.98</ecNumber>
    </recommendedName>
</protein>
<keyword evidence="6" id="KW-0963">Cytoplasm</keyword>
<dbReference type="InterPro" id="IPR016169">
    <property type="entry name" value="FAD-bd_PCMH_sub2"/>
</dbReference>
<reference evidence="18" key="1">
    <citation type="journal article" date="2013" name="Environ. Microbiol.">
        <title>Microbiota from the distal guts of lean and obese adolescents exhibit partial functional redundancy besides clear differences in community structure.</title>
        <authorList>
            <person name="Ferrer M."/>
            <person name="Ruiz A."/>
            <person name="Lanza F."/>
            <person name="Haange S.B."/>
            <person name="Oberbach A."/>
            <person name="Till H."/>
            <person name="Bargiela R."/>
            <person name="Campoy C."/>
            <person name="Segura M.T."/>
            <person name="Richter M."/>
            <person name="von Bergen M."/>
            <person name="Seifert J."/>
            <person name="Suarez A."/>
        </authorList>
    </citation>
    <scope>NUCLEOTIDE SEQUENCE</scope>
</reference>
<evidence type="ECO:0000256" key="16">
    <source>
        <dbReference type="ARBA" id="ARBA00048914"/>
    </source>
</evidence>
<evidence type="ECO:0000256" key="8">
    <source>
        <dbReference type="ARBA" id="ARBA00022630"/>
    </source>
</evidence>
<evidence type="ECO:0000256" key="2">
    <source>
        <dbReference type="ARBA" id="ARBA00003921"/>
    </source>
</evidence>
<evidence type="ECO:0000256" key="12">
    <source>
        <dbReference type="ARBA" id="ARBA00022984"/>
    </source>
</evidence>
<keyword evidence="8" id="KW-0285">Flavoprotein</keyword>
<evidence type="ECO:0000256" key="7">
    <source>
        <dbReference type="ARBA" id="ARBA00022618"/>
    </source>
</evidence>
<evidence type="ECO:0000256" key="3">
    <source>
        <dbReference type="ARBA" id="ARBA00004496"/>
    </source>
</evidence>
<evidence type="ECO:0000313" key="18">
    <source>
        <dbReference type="EMBL" id="EKC59792.1"/>
    </source>
</evidence>
<dbReference type="InterPro" id="IPR011601">
    <property type="entry name" value="MurB_C"/>
</dbReference>
<dbReference type="InterPro" id="IPR003170">
    <property type="entry name" value="MurB"/>
</dbReference>
<dbReference type="AlphaFoldDB" id="K1SGL7"/>
<keyword evidence="15" id="KW-0961">Cell wall biogenesis/degradation</keyword>
<keyword evidence="13" id="KW-0560">Oxidoreductase</keyword>
<dbReference type="Gene3D" id="3.30.43.10">
    <property type="entry name" value="Uridine Diphospho-n-acetylenolpyruvylglucosamine Reductase, domain 2"/>
    <property type="match status" value="1"/>
</dbReference>
<dbReference type="UniPathway" id="UPA00219"/>
<evidence type="ECO:0000256" key="4">
    <source>
        <dbReference type="ARBA" id="ARBA00004752"/>
    </source>
</evidence>
<dbReference type="NCBIfam" id="NF010480">
    <property type="entry name" value="PRK13905.1"/>
    <property type="match status" value="1"/>
</dbReference>
<evidence type="ECO:0000256" key="1">
    <source>
        <dbReference type="ARBA" id="ARBA00001974"/>
    </source>
</evidence>
<organism evidence="18">
    <name type="scientific">human gut metagenome</name>
    <dbReference type="NCBI Taxonomy" id="408170"/>
    <lineage>
        <taxon>unclassified sequences</taxon>
        <taxon>metagenomes</taxon>
        <taxon>organismal metagenomes</taxon>
    </lineage>
</organism>
<accession>K1SGL7</accession>
<comment type="function">
    <text evidence="2">Cell wall formation.</text>
</comment>
<name>K1SGL7_9ZZZZ</name>
<proteinExistence type="inferred from homology"/>
<dbReference type="EMBL" id="AJWZ01006433">
    <property type="protein sequence ID" value="EKC59792.1"/>
    <property type="molecule type" value="Genomic_DNA"/>
</dbReference>
<keyword evidence="7" id="KW-0132">Cell division</keyword>
<gene>
    <name evidence="18" type="ORF">OBE_09307</name>
</gene>
<evidence type="ECO:0000256" key="10">
    <source>
        <dbReference type="ARBA" id="ARBA00022857"/>
    </source>
</evidence>
<sequence>MDVFLKEVKDQNIGKIEEDVFLSKYTTYKVGGLAKCVIYPKDISKLVQLIKLIKKYNVKYKVIGNGSNLLFSDKRFDGVIIKLNNLDKLEIVGNKMIVGAGYSLMKLSLVAMKNSLTGLEFAAGIPATVGGAIFMNAGAYKSDMGYVVKGVKVLTDELEIINLTNKEMDFHYRSSFLQTHPNYICLEAIISLSKGEKNAIEKVMKDRKKRRLESQPLEYPSAGSVFRNPSVDMPSGKIIEELGLKGLTKGGAQVSLKHANFIINTGGASADDIKELIMYVKKSVKDNKNIDLKVEQEFVNWE</sequence>
<dbReference type="SUPFAM" id="SSF56176">
    <property type="entry name" value="FAD-binding/transporter-associated domain-like"/>
    <property type="match status" value="1"/>
</dbReference>
<feature type="domain" description="FAD-binding PCMH-type" evidence="17">
    <location>
        <begin position="30"/>
        <end position="195"/>
    </location>
</feature>
<dbReference type="InterPro" id="IPR036635">
    <property type="entry name" value="MurB_C_sf"/>
</dbReference>
<dbReference type="Pfam" id="PF01565">
    <property type="entry name" value="FAD_binding_4"/>
    <property type="match status" value="1"/>
</dbReference>
<comment type="catalytic activity">
    <reaction evidence="16">
        <text>UDP-N-acetyl-alpha-D-muramate + NADP(+) = UDP-N-acetyl-3-O-(1-carboxyvinyl)-alpha-D-glucosamine + NADPH + H(+)</text>
        <dbReference type="Rhea" id="RHEA:12248"/>
        <dbReference type="ChEBI" id="CHEBI:15378"/>
        <dbReference type="ChEBI" id="CHEBI:57783"/>
        <dbReference type="ChEBI" id="CHEBI:58349"/>
        <dbReference type="ChEBI" id="CHEBI:68483"/>
        <dbReference type="ChEBI" id="CHEBI:70757"/>
        <dbReference type="EC" id="1.3.1.98"/>
    </reaction>
</comment>
<dbReference type="GO" id="GO:0009252">
    <property type="term" value="P:peptidoglycan biosynthetic process"/>
    <property type="evidence" value="ECO:0007669"/>
    <property type="project" value="UniProtKB-UniPathway"/>
</dbReference>
<dbReference type="GO" id="GO:0008762">
    <property type="term" value="F:UDP-N-acetylmuramate dehydrogenase activity"/>
    <property type="evidence" value="ECO:0007669"/>
    <property type="project" value="UniProtKB-EC"/>
</dbReference>
<evidence type="ECO:0000256" key="11">
    <source>
        <dbReference type="ARBA" id="ARBA00022960"/>
    </source>
</evidence>
<dbReference type="PROSITE" id="PS51387">
    <property type="entry name" value="FAD_PCMH"/>
    <property type="match status" value="1"/>
</dbReference>
<dbReference type="GO" id="GO:0051301">
    <property type="term" value="P:cell division"/>
    <property type="evidence" value="ECO:0007669"/>
    <property type="project" value="UniProtKB-KW"/>
</dbReference>
<keyword evidence="11" id="KW-0133">Cell shape</keyword>
<evidence type="ECO:0000256" key="9">
    <source>
        <dbReference type="ARBA" id="ARBA00022827"/>
    </source>
</evidence>
<evidence type="ECO:0000256" key="13">
    <source>
        <dbReference type="ARBA" id="ARBA00023002"/>
    </source>
</evidence>
<evidence type="ECO:0000259" key="17">
    <source>
        <dbReference type="PROSITE" id="PS51387"/>
    </source>
</evidence>
<dbReference type="GO" id="GO:0008360">
    <property type="term" value="P:regulation of cell shape"/>
    <property type="evidence" value="ECO:0007669"/>
    <property type="project" value="UniProtKB-KW"/>
</dbReference>
<comment type="cofactor">
    <cofactor evidence="1">
        <name>FAD</name>
        <dbReference type="ChEBI" id="CHEBI:57692"/>
    </cofactor>
</comment>
<dbReference type="InterPro" id="IPR006094">
    <property type="entry name" value="Oxid_FAD_bind_N"/>
</dbReference>
<dbReference type="Pfam" id="PF02873">
    <property type="entry name" value="MurB_C"/>
    <property type="match status" value="1"/>
</dbReference>
<comment type="pathway">
    <text evidence="4">Cell wall biogenesis; peptidoglycan biosynthesis.</text>
</comment>
<dbReference type="PANTHER" id="PTHR21071:SF5">
    <property type="entry name" value="UDP-N-ACETYLENOLPYRUVOYLGLUCOSAMINE REDUCTASE"/>
    <property type="match status" value="1"/>
</dbReference>
<dbReference type="Gene3D" id="3.30.465.10">
    <property type="match status" value="1"/>
</dbReference>
<evidence type="ECO:0000256" key="6">
    <source>
        <dbReference type="ARBA" id="ARBA00022490"/>
    </source>
</evidence>
<dbReference type="InterPro" id="IPR036318">
    <property type="entry name" value="FAD-bd_PCMH-like_sf"/>
</dbReference>
<dbReference type="SUPFAM" id="SSF56194">
    <property type="entry name" value="Uridine diphospho-N-Acetylenolpyruvylglucosamine reductase, MurB, C-terminal domain"/>
    <property type="match status" value="1"/>
</dbReference>
<dbReference type="InterPro" id="IPR016166">
    <property type="entry name" value="FAD-bd_PCMH"/>
</dbReference>
<comment type="caution">
    <text evidence="18">The sequence shown here is derived from an EMBL/GenBank/DDBJ whole genome shotgun (WGS) entry which is preliminary data.</text>
</comment>
<dbReference type="EC" id="1.3.1.98" evidence="5"/>
<dbReference type="NCBIfam" id="TIGR00179">
    <property type="entry name" value="murB"/>
    <property type="match status" value="1"/>
</dbReference>
<dbReference type="GO" id="GO:0071555">
    <property type="term" value="P:cell wall organization"/>
    <property type="evidence" value="ECO:0007669"/>
    <property type="project" value="UniProtKB-KW"/>
</dbReference>
<keyword evidence="10" id="KW-0521">NADP</keyword>
<comment type="subcellular location">
    <subcellularLocation>
        <location evidence="3">Cytoplasm</location>
    </subcellularLocation>
</comment>